<name>A0A927F599_9BACT</name>
<dbReference type="InterPro" id="IPR028082">
    <property type="entry name" value="Peripla_BP_I"/>
</dbReference>
<evidence type="ECO:0000259" key="5">
    <source>
        <dbReference type="PROSITE" id="PS50932"/>
    </source>
</evidence>
<dbReference type="AlphaFoldDB" id="A0A927F599"/>
<dbReference type="InterPro" id="IPR000843">
    <property type="entry name" value="HTH_LacI"/>
</dbReference>
<dbReference type="SMART" id="SM00354">
    <property type="entry name" value="HTH_LACI"/>
    <property type="match status" value="1"/>
</dbReference>
<dbReference type="Pfam" id="PF00356">
    <property type="entry name" value="LacI"/>
    <property type="match status" value="1"/>
</dbReference>
<feature type="domain" description="HTH lacI-type" evidence="5">
    <location>
        <begin position="14"/>
        <end position="68"/>
    </location>
</feature>
<evidence type="ECO:0000313" key="7">
    <source>
        <dbReference type="Proteomes" id="UP000622317"/>
    </source>
</evidence>
<evidence type="ECO:0000256" key="3">
    <source>
        <dbReference type="ARBA" id="ARBA00023125"/>
    </source>
</evidence>
<dbReference type="InterPro" id="IPR046335">
    <property type="entry name" value="LacI/GalR-like_sensor"/>
</dbReference>
<organism evidence="6 7">
    <name type="scientific">Pelagicoccus enzymogenes</name>
    <dbReference type="NCBI Taxonomy" id="2773457"/>
    <lineage>
        <taxon>Bacteria</taxon>
        <taxon>Pseudomonadati</taxon>
        <taxon>Verrucomicrobiota</taxon>
        <taxon>Opitutia</taxon>
        <taxon>Puniceicoccales</taxon>
        <taxon>Pelagicoccaceae</taxon>
        <taxon>Pelagicoccus</taxon>
    </lineage>
</organism>
<gene>
    <name evidence="6" type="ORF">IEN85_02180</name>
</gene>
<accession>A0A927F599</accession>
<proteinExistence type="predicted"/>
<keyword evidence="1" id="KW-0678">Repressor</keyword>
<keyword evidence="4" id="KW-0804">Transcription</keyword>
<dbReference type="Gene3D" id="1.10.260.40">
    <property type="entry name" value="lambda repressor-like DNA-binding domains"/>
    <property type="match status" value="1"/>
</dbReference>
<dbReference type="GO" id="GO:0000976">
    <property type="term" value="F:transcription cis-regulatory region binding"/>
    <property type="evidence" value="ECO:0007669"/>
    <property type="project" value="TreeGrafter"/>
</dbReference>
<dbReference type="InterPro" id="IPR010982">
    <property type="entry name" value="Lambda_DNA-bd_dom_sf"/>
</dbReference>
<keyword evidence="2" id="KW-0805">Transcription regulation</keyword>
<dbReference type="Proteomes" id="UP000622317">
    <property type="component" value="Unassembled WGS sequence"/>
</dbReference>
<dbReference type="GO" id="GO:0003700">
    <property type="term" value="F:DNA-binding transcription factor activity"/>
    <property type="evidence" value="ECO:0007669"/>
    <property type="project" value="TreeGrafter"/>
</dbReference>
<dbReference type="PANTHER" id="PTHR30146">
    <property type="entry name" value="LACI-RELATED TRANSCRIPTIONAL REPRESSOR"/>
    <property type="match status" value="1"/>
</dbReference>
<comment type="caution">
    <text evidence="6">The sequence shown here is derived from an EMBL/GenBank/DDBJ whole genome shotgun (WGS) entry which is preliminary data.</text>
</comment>
<dbReference type="CDD" id="cd01392">
    <property type="entry name" value="HTH_LacI"/>
    <property type="match status" value="1"/>
</dbReference>
<dbReference type="SUPFAM" id="SSF53822">
    <property type="entry name" value="Periplasmic binding protein-like I"/>
    <property type="match status" value="1"/>
</dbReference>
<evidence type="ECO:0000256" key="1">
    <source>
        <dbReference type="ARBA" id="ARBA00022491"/>
    </source>
</evidence>
<reference evidence="6" key="1">
    <citation type="submission" date="2020-09" db="EMBL/GenBank/DDBJ databases">
        <title>Pelagicoccus enzymogenes sp. nov. with an EPS production, isolated from marine sediment.</title>
        <authorList>
            <person name="Feng X."/>
        </authorList>
    </citation>
    <scope>NUCLEOTIDE SEQUENCE</scope>
    <source>
        <strain evidence="6">NFK12</strain>
    </source>
</reference>
<dbReference type="Gene3D" id="3.40.50.2300">
    <property type="match status" value="2"/>
</dbReference>
<dbReference type="EMBL" id="JACYFG010000004">
    <property type="protein sequence ID" value="MBD5778300.1"/>
    <property type="molecule type" value="Genomic_DNA"/>
</dbReference>
<dbReference type="RefSeq" id="WP_191615435.1">
    <property type="nucleotide sequence ID" value="NZ_JACYFG010000004.1"/>
</dbReference>
<dbReference type="SUPFAM" id="SSF47413">
    <property type="entry name" value="lambda repressor-like DNA-binding domains"/>
    <property type="match status" value="1"/>
</dbReference>
<keyword evidence="3 6" id="KW-0238">DNA-binding</keyword>
<evidence type="ECO:0000256" key="4">
    <source>
        <dbReference type="ARBA" id="ARBA00023163"/>
    </source>
</evidence>
<evidence type="ECO:0000313" key="6">
    <source>
        <dbReference type="EMBL" id="MBD5778300.1"/>
    </source>
</evidence>
<protein>
    <submittedName>
        <fullName evidence="6">LacI family DNA-binding transcriptional regulator</fullName>
    </submittedName>
</protein>
<sequence>MGEEQVGRGRRKKATIYDLADATGFSSGTVSRVLNNRSNVAAETRDIILKAAREMNLQPQLSARLKQVAVVADASSGDRMEGYASTLISHLAYALSKKSFAVSFPEDPQKQLSTQFVDAIVAVSCGPQLQPLLQEFEKQLPVVYLDKFDCAPEQHAVVSDHYQAGVLAAEHFIARGKTKLAFYSKRSLPHAERLRGYRDAMESAGVKVDDYRLLMEESDSLMAAVTRIVRNGADALYVPGSSFQAMEVLHLLSYVMGVRVPEDISVIGGENAVVSKFMSPPLTTIAEPLEEMASAVASLLEDLMQGQAPEQRTITLPVELIERNSVFGD</sequence>
<dbReference type="Pfam" id="PF13377">
    <property type="entry name" value="Peripla_BP_3"/>
    <property type="match status" value="1"/>
</dbReference>
<evidence type="ECO:0000256" key="2">
    <source>
        <dbReference type="ARBA" id="ARBA00023015"/>
    </source>
</evidence>
<dbReference type="PROSITE" id="PS50932">
    <property type="entry name" value="HTH_LACI_2"/>
    <property type="match status" value="1"/>
</dbReference>
<keyword evidence="7" id="KW-1185">Reference proteome</keyword>
<dbReference type="PANTHER" id="PTHR30146:SF95">
    <property type="entry name" value="RIBOSE OPERON REPRESSOR"/>
    <property type="match status" value="1"/>
</dbReference>